<comment type="caution">
    <text evidence="3">The sequence shown here is derived from an EMBL/GenBank/DDBJ whole genome shotgun (WGS) entry which is preliminary data.</text>
</comment>
<evidence type="ECO:0000256" key="1">
    <source>
        <dbReference type="SAM" id="MobiDB-lite"/>
    </source>
</evidence>
<feature type="region of interest" description="Disordered" evidence="1">
    <location>
        <begin position="51"/>
        <end position="72"/>
    </location>
</feature>
<protein>
    <submittedName>
        <fullName evidence="3">Uncharacterized protein</fullName>
    </submittedName>
</protein>
<name>A0AAN6SJR1_9PEZI</name>
<sequence>MHLSTLLTTLTTLGLTTLTSAAAAAAAALDTTTISASTSCTDSGLSSTCSVSTSTTSTTTSASDSDSNGPQSIEDYIKAKQAQMAAENNNKNNDNSTTSFNITSTRHVSGMTAYEVPMCCVNGCRVCSAAICGAGPSGCNDWPFYSCCSTIILWDTANSYMLDAFTTEGQTVEFQYD</sequence>
<dbReference type="AlphaFoldDB" id="A0AAN6SJR1"/>
<evidence type="ECO:0000313" key="4">
    <source>
        <dbReference type="Proteomes" id="UP001303222"/>
    </source>
</evidence>
<reference evidence="3" key="1">
    <citation type="journal article" date="2023" name="Mol. Phylogenet. Evol.">
        <title>Genome-scale phylogeny and comparative genomics of the fungal order Sordariales.</title>
        <authorList>
            <person name="Hensen N."/>
            <person name="Bonometti L."/>
            <person name="Westerberg I."/>
            <person name="Brannstrom I.O."/>
            <person name="Guillou S."/>
            <person name="Cros-Aarteil S."/>
            <person name="Calhoun S."/>
            <person name="Haridas S."/>
            <person name="Kuo A."/>
            <person name="Mondo S."/>
            <person name="Pangilinan J."/>
            <person name="Riley R."/>
            <person name="LaButti K."/>
            <person name="Andreopoulos B."/>
            <person name="Lipzen A."/>
            <person name="Chen C."/>
            <person name="Yan M."/>
            <person name="Daum C."/>
            <person name="Ng V."/>
            <person name="Clum A."/>
            <person name="Steindorff A."/>
            <person name="Ohm R.A."/>
            <person name="Martin F."/>
            <person name="Silar P."/>
            <person name="Natvig D.O."/>
            <person name="Lalanne C."/>
            <person name="Gautier V."/>
            <person name="Ament-Velasquez S.L."/>
            <person name="Kruys A."/>
            <person name="Hutchinson M.I."/>
            <person name="Powell A.J."/>
            <person name="Barry K."/>
            <person name="Miller A.N."/>
            <person name="Grigoriev I.V."/>
            <person name="Debuchy R."/>
            <person name="Gladieux P."/>
            <person name="Hiltunen Thoren M."/>
            <person name="Johannesson H."/>
        </authorList>
    </citation>
    <scope>NUCLEOTIDE SEQUENCE</scope>
    <source>
        <strain evidence="3">CBS 626.80</strain>
    </source>
</reference>
<feature type="signal peptide" evidence="2">
    <location>
        <begin position="1"/>
        <end position="21"/>
    </location>
</feature>
<keyword evidence="2" id="KW-0732">Signal</keyword>
<gene>
    <name evidence="3" type="ORF">QBC32DRAFT_10123</name>
</gene>
<dbReference type="Proteomes" id="UP001303222">
    <property type="component" value="Unassembled WGS sequence"/>
</dbReference>
<keyword evidence="4" id="KW-1185">Reference proteome</keyword>
<feature type="compositionally biased region" description="Low complexity" evidence="1">
    <location>
        <begin position="51"/>
        <end position="67"/>
    </location>
</feature>
<organism evidence="3 4">
    <name type="scientific">Pseudoneurospora amorphoporcata</name>
    <dbReference type="NCBI Taxonomy" id="241081"/>
    <lineage>
        <taxon>Eukaryota</taxon>
        <taxon>Fungi</taxon>
        <taxon>Dikarya</taxon>
        <taxon>Ascomycota</taxon>
        <taxon>Pezizomycotina</taxon>
        <taxon>Sordariomycetes</taxon>
        <taxon>Sordariomycetidae</taxon>
        <taxon>Sordariales</taxon>
        <taxon>Sordariaceae</taxon>
        <taxon>Pseudoneurospora</taxon>
    </lineage>
</organism>
<dbReference type="EMBL" id="MU859071">
    <property type="protein sequence ID" value="KAK3955924.1"/>
    <property type="molecule type" value="Genomic_DNA"/>
</dbReference>
<feature type="chain" id="PRO_5043048896" evidence="2">
    <location>
        <begin position="22"/>
        <end position="177"/>
    </location>
</feature>
<accession>A0AAN6SJR1</accession>
<evidence type="ECO:0000313" key="3">
    <source>
        <dbReference type="EMBL" id="KAK3955924.1"/>
    </source>
</evidence>
<evidence type="ECO:0000256" key="2">
    <source>
        <dbReference type="SAM" id="SignalP"/>
    </source>
</evidence>
<reference evidence="3" key="2">
    <citation type="submission" date="2023-06" db="EMBL/GenBank/DDBJ databases">
        <authorList>
            <consortium name="Lawrence Berkeley National Laboratory"/>
            <person name="Mondo S.J."/>
            <person name="Hensen N."/>
            <person name="Bonometti L."/>
            <person name="Westerberg I."/>
            <person name="Brannstrom I.O."/>
            <person name="Guillou S."/>
            <person name="Cros-Aarteil S."/>
            <person name="Calhoun S."/>
            <person name="Haridas S."/>
            <person name="Kuo A."/>
            <person name="Pangilinan J."/>
            <person name="Riley R."/>
            <person name="Labutti K."/>
            <person name="Andreopoulos B."/>
            <person name="Lipzen A."/>
            <person name="Chen C."/>
            <person name="Yanf M."/>
            <person name="Daum C."/>
            <person name="Ng V."/>
            <person name="Clum A."/>
            <person name="Steindorff A."/>
            <person name="Ohm R."/>
            <person name="Martin F."/>
            <person name="Silar P."/>
            <person name="Natvig D."/>
            <person name="Lalanne C."/>
            <person name="Gautier V."/>
            <person name="Ament-Velasquez S.L."/>
            <person name="Kruys A."/>
            <person name="Hutchinson M.I."/>
            <person name="Powell A.J."/>
            <person name="Barry K."/>
            <person name="Miller A.N."/>
            <person name="Grigoriev I.V."/>
            <person name="Debuchy R."/>
            <person name="Gladieux P."/>
            <person name="Thoren M.H."/>
            <person name="Johannesson H."/>
        </authorList>
    </citation>
    <scope>NUCLEOTIDE SEQUENCE</scope>
    <source>
        <strain evidence="3">CBS 626.80</strain>
    </source>
</reference>
<proteinExistence type="predicted"/>